<feature type="compositionally biased region" description="Low complexity" evidence="15">
    <location>
        <begin position="42"/>
        <end position="54"/>
    </location>
</feature>
<evidence type="ECO:0000256" key="7">
    <source>
        <dbReference type="ARBA" id="ARBA00022679"/>
    </source>
</evidence>
<dbReference type="EMBL" id="FNBW01000010">
    <property type="protein sequence ID" value="SDG08688.1"/>
    <property type="molecule type" value="Genomic_DNA"/>
</dbReference>
<keyword evidence="8" id="KW-0378">Hydrolase</keyword>
<dbReference type="InterPro" id="IPR001264">
    <property type="entry name" value="Glyco_trans_51"/>
</dbReference>
<evidence type="ECO:0000256" key="8">
    <source>
        <dbReference type="ARBA" id="ARBA00022801"/>
    </source>
</evidence>
<protein>
    <submittedName>
        <fullName evidence="19">Penicillin-binding protein 1A</fullName>
    </submittedName>
</protein>
<dbReference type="Gene3D" id="3.40.710.10">
    <property type="entry name" value="DD-peptidase/beta-lactamase superfamily"/>
    <property type="match status" value="1"/>
</dbReference>
<dbReference type="GO" id="GO:0008955">
    <property type="term" value="F:peptidoglycan glycosyltransferase activity"/>
    <property type="evidence" value="ECO:0007669"/>
    <property type="project" value="UniProtKB-EC"/>
</dbReference>
<dbReference type="AlphaFoldDB" id="A0A8G2BJN1"/>
<feature type="region of interest" description="Disordered" evidence="15">
    <location>
        <begin position="1"/>
        <end position="75"/>
    </location>
</feature>
<evidence type="ECO:0000313" key="19">
    <source>
        <dbReference type="EMBL" id="SDG08688.1"/>
    </source>
</evidence>
<comment type="similarity">
    <text evidence="3">In the N-terminal section; belongs to the glycosyltransferase 51 family.</text>
</comment>
<keyword evidence="4" id="KW-0121">Carboxypeptidase</keyword>
<dbReference type="GO" id="GO:0030288">
    <property type="term" value="C:outer membrane-bounded periplasmic space"/>
    <property type="evidence" value="ECO:0007669"/>
    <property type="project" value="TreeGrafter"/>
</dbReference>
<sequence>MARSSSSASKPTRKTRTRSGAKAAAGSRAEPGFGAPRKSKAAPKAAAGKSGAKSGARRPRGSGRASTRRGGGRQRSPLRRLLRPLLKWGFLAAFWGAVLVAGLLVWHAFQLPDIHDLDRYTRPGSVRMTASEGALFASYGPLHGEPVTVAEMSPHLPAAVIAIEDRRFPYHFGVDPIGLARAMAVNIWAGRVVQGGSTLTQQLAKNVFLSHDRSLSRKIRELLLAFWLESEFTKDEILSIYLNRVYFGAGAYGVDAAARKYFSKSARDLSLGEAALLAGMLKGPSRYSPAADPALAKQRTAVVLGAMADIGYIDPATARQIAANPYQLRGPVGRGAGHRYFSDWIYDQVPSFVGTRSDDMSVTTTLDLRLQTLAEQAVGAGLEKGRAMGAGQAALVALDPRTGAVRAMVGGADFQASQFNRAVQALRQPGSLFKPVVFLAALEAGWRPTDLINDTPIAIAGWSPGNFDGKYDGVITLTEALAESRNAATIRLQEEVGRRSVRDVARRLGFSEELTHGPSLGLGVDEMSPLDVAGIYATFANGGRPVTPHGIEEIKARGGATLYRLSSSGLPTQISDRAAATLTDMLMETVARGTGHKAALDRPVAGKTGTSQNYRDAWFAGYTADLVTVVWVGNDDGTAMKKVTGGGLPAEIFRDFMDAAHAGLPRRALAGG</sequence>
<feature type="domain" description="Glycosyl transferase family 51" evidence="18">
    <location>
        <begin position="141"/>
        <end position="307"/>
    </location>
</feature>
<feature type="transmembrane region" description="Helical" evidence="16">
    <location>
        <begin position="85"/>
        <end position="109"/>
    </location>
</feature>
<keyword evidence="7" id="KW-0808">Transferase</keyword>
<dbReference type="InterPro" id="IPR023346">
    <property type="entry name" value="Lysozyme-like_dom_sf"/>
</dbReference>
<dbReference type="InterPro" id="IPR001460">
    <property type="entry name" value="PCN-bd_Tpept"/>
</dbReference>
<evidence type="ECO:0000256" key="10">
    <source>
        <dbReference type="ARBA" id="ARBA00022984"/>
    </source>
</evidence>
<evidence type="ECO:0000256" key="11">
    <source>
        <dbReference type="ARBA" id="ARBA00023268"/>
    </source>
</evidence>
<dbReference type="InterPro" id="IPR012338">
    <property type="entry name" value="Beta-lactam/transpept-like"/>
</dbReference>
<keyword evidence="9" id="KW-0133">Cell shape</keyword>
<evidence type="ECO:0000256" key="15">
    <source>
        <dbReference type="SAM" id="MobiDB-lite"/>
    </source>
</evidence>
<dbReference type="GO" id="GO:0009002">
    <property type="term" value="F:serine-type D-Ala-D-Ala carboxypeptidase activity"/>
    <property type="evidence" value="ECO:0007669"/>
    <property type="project" value="UniProtKB-EC"/>
</dbReference>
<organism evidence="19 20">
    <name type="scientific">Thalassobaculum litoreum DSM 18839</name>
    <dbReference type="NCBI Taxonomy" id="1123362"/>
    <lineage>
        <taxon>Bacteria</taxon>
        <taxon>Pseudomonadati</taxon>
        <taxon>Pseudomonadota</taxon>
        <taxon>Alphaproteobacteria</taxon>
        <taxon>Rhodospirillales</taxon>
        <taxon>Thalassobaculaceae</taxon>
        <taxon>Thalassobaculum</taxon>
    </lineage>
</organism>
<evidence type="ECO:0000256" key="6">
    <source>
        <dbReference type="ARBA" id="ARBA00022676"/>
    </source>
</evidence>
<keyword evidence="10" id="KW-0573">Peptidoglycan synthesis</keyword>
<dbReference type="GO" id="GO:0009252">
    <property type="term" value="P:peptidoglycan biosynthetic process"/>
    <property type="evidence" value="ECO:0007669"/>
    <property type="project" value="UniProtKB-UniPathway"/>
</dbReference>
<dbReference type="RefSeq" id="WP_215906130.1">
    <property type="nucleotide sequence ID" value="NZ_FNBW01000010.1"/>
</dbReference>
<comment type="catalytic activity">
    <reaction evidence="14">
        <text>[GlcNAc-(1-&gt;4)-Mur2Ac(oyl-L-Ala-gamma-D-Glu-L-Lys-D-Ala-D-Ala)](n)-di-trans,octa-cis-undecaprenyl diphosphate + beta-D-GlcNAc-(1-&gt;4)-Mur2Ac(oyl-L-Ala-gamma-D-Glu-L-Lys-D-Ala-D-Ala)-di-trans,octa-cis-undecaprenyl diphosphate = [GlcNAc-(1-&gt;4)-Mur2Ac(oyl-L-Ala-gamma-D-Glu-L-Lys-D-Ala-D-Ala)](n+1)-di-trans,octa-cis-undecaprenyl diphosphate + di-trans,octa-cis-undecaprenyl diphosphate + H(+)</text>
        <dbReference type="Rhea" id="RHEA:23708"/>
        <dbReference type="Rhea" id="RHEA-COMP:9602"/>
        <dbReference type="Rhea" id="RHEA-COMP:9603"/>
        <dbReference type="ChEBI" id="CHEBI:15378"/>
        <dbReference type="ChEBI" id="CHEBI:58405"/>
        <dbReference type="ChEBI" id="CHEBI:60033"/>
        <dbReference type="ChEBI" id="CHEBI:78435"/>
        <dbReference type="EC" id="2.4.99.28"/>
    </reaction>
</comment>
<comment type="similarity">
    <text evidence="2">In the C-terminal section; belongs to the transpeptidase family.</text>
</comment>
<keyword evidence="6" id="KW-0328">Glycosyltransferase</keyword>
<accession>A0A8G2BJN1</accession>
<proteinExistence type="inferred from homology"/>
<evidence type="ECO:0000313" key="20">
    <source>
        <dbReference type="Proteomes" id="UP000198615"/>
    </source>
</evidence>
<comment type="catalytic activity">
    <reaction evidence="13">
        <text>Preferential cleavage: (Ac)2-L-Lys-D-Ala-|-D-Ala. Also transpeptidation of peptidyl-alanyl moieties that are N-acyl substituents of D-alanine.</text>
        <dbReference type="EC" id="3.4.16.4"/>
    </reaction>
</comment>
<comment type="pathway">
    <text evidence="1">Cell wall biogenesis; peptidoglycan biosynthesis.</text>
</comment>
<dbReference type="Gene3D" id="1.10.3810.10">
    <property type="entry name" value="Biosynthetic peptidoglycan transglycosylase-like"/>
    <property type="match status" value="1"/>
</dbReference>
<name>A0A8G2BJN1_9PROT</name>
<feature type="compositionally biased region" description="Basic residues" evidence="15">
    <location>
        <begin position="55"/>
        <end position="75"/>
    </location>
</feature>
<keyword evidence="20" id="KW-1185">Reference proteome</keyword>
<keyword evidence="5" id="KW-0645">Protease</keyword>
<dbReference type="GO" id="GO:0008360">
    <property type="term" value="P:regulation of cell shape"/>
    <property type="evidence" value="ECO:0007669"/>
    <property type="project" value="UniProtKB-KW"/>
</dbReference>
<keyword evidence="16" id="KW-0812">Transmembrane</keyword>
<evidence type="ECO:0000256" key="14">
    <source>
        <dbReference type="ARBA" id="ARBA00049902"/>
    </source>
</evidence>
<evidence type="ECO:0000256" key="1">
    <source>
        <dbReference type="ARBA" id="ARBA00004752"/>
    </source>
</evidence>
<dbReference type="InterPro" id="IPR050396">
    <property type="entry name" value="Glycosyltr_51/Transpeptidase"/>
</dbReference>
<feature type="domain" description="Penicillin-binding protein transpeptidase" evidence="17">
    <location>
        <begin position="394"/>
        <end position="658"/>
    </location>
</feature>
<dbReference type="InterPro" id="IPR036950">
    <property type="entry name" value="PBP_transglycosylase"/>
</dbReference>
<dbReference type="NCBIfam" id="TIGR02074">
    <property type="entry name" value="PBP_1a_fam"/>
    <property type="match status" value="1"/>
</dbReference>
<evidence type="ECO:0000256" key="4">
    <source>
        <dbReference type="ARBA" id="ARBA00022645"/>
    </source>
</evidence>
<dbReference type="FunFam" id="1.10.3810.10:FF:000001">
    <property type="entry name" value="Penicillin-binding protein 1A"/>
    <property type="match status" value="1"/>
</dbReference>
<keyword evidence="16" id="KW-1133">Transmembrane helix</keyword>
<keyword evidence="16" id="KW-0472">Membrane</keyword>
<dbReference type="Proteomes" id="UP000198615">
    <property type="component" value="Unassembled WGS sequence"/>
</dbReference>
<evidence type="ECO:0000259" key="17">
    <source>
        <dbReference type="Pfam" id="PF00905"/>
    </source>
</evidence>
<reference evidence="19 20" key="1">
    <citation type="submission" date="2016-10" db="EMBL/GenBank/DDBJ databases">
        <authorList>
            <person name="Varghese N."/>
            <person name="Submissions S."/>
        </authorList>
    </citation>
    <scope>NUCLEOTIDE SEQUENCE [LARGE SCALE GENOMIC DNA]</scope>
    <source>
        <strain evidence="19 20">DSM 18839</strain>
    </source>
</reference>
<feature type="compositionally biased region" description="Polar residues" evidence="15">
    <location>
        <begin position="1"/>
        <end position="10"/>
    </location>
</feature>
<dbReference type="PANTHER" id="PTHR32282">
    <property type="entry name" value="BINDING PROTEIN TRANSPEPTIDASE, PUTATIVE-RELATED"/>
    <property type="match status" value="1"/>
</dbReference>
<keyword evidence="12" id="KW-0961">Cell wall biogenesis/degradation</keyword>
<dbReference type="GO" id="GO:0008658">
    <property type="term" value="F:penicillin binding"/>
    <property type="evidence" value="ECO:0007669"/>
    <property type="project" value="InterPro"/>
</dbReference>
<evidence type="ECO:0000259" key="18">
    <source>
        <dbReference type="Pfam" id="PF00912"/>
    </source>
</evidence>
<evidence type="ECO:0000256" key="16">
    <source>
        <dbReference type="SAM" id="Phobius"/>
    </source>
</evidence>
<gene>
    <name evidence="19" type="ORF">SAMN05660686_03303</name>
</gene>
<keyword evidence="11" id="KW-0511">Multifunctional enzyme</keyword>
<evidence type="ECO:0000256" key="2">
    <source>
        <dbReference type="ARBA" id="ARBA00007090"/>
    </source>
</evidence>
<evidence type="ECO:0000256" key="5">
    <source>
        <dbReference type="ARBA" id="ARBA00022670"/>
    </source>
</evidence>
<dbReference type="GO" id="GO:0071555">
    <property type="term" value="P:cell wall organization"/>
    <property type="evidence" value="ECO:0007669"/>
    <property type="project" value="UniProtKB-KW"/>
</dbReference>
<comment type="caution">
    <text evidence="19">The sequence shown here is derived from an EMBL/GenBank/DDBJ whole genome shotgun (WGS) entry which is preliminary data.</text>
</comment>
<dbReference type="Pfam" id="PF00912">
    <property type="entry name" value="Transgly"/>
    <property type="match status" value="1"/>
</dbReference>
<feature type="compositionally biased region" description="Low complexity" evidence="15">
    <location>
        <begin position="20"/>
        <end position="29"/>
    </location>
</feature>
<dbReference type="UniPathway" id="UPA00219"/>
<evidence type="ECO:0000256" key="13">
    <source>
        <dbReference type="ARBA" id="ARBA00034000"/>
    </source>
</evidence>
<evidence type="ECO:0000256" key="3">
    <source>
        <dbReference type="ARBA" id="ARBA00007739"/>
    </source>
</evidence>
<evidence type="ECO:0000256" key="12">
    <source>
        <dbReference type="ARBA" id="ARBA00023316"/>
    </source>
</evidence>
<evidence type="ECO:0000256" key="9">
    <source>
        <dbReference type="ARBA" id="ARBA00022960"/>
    </source>
</evidence>
<dbReference type="PANTHER" id="PTHR32282:SF33">
    <property type="entry name" value="PEPTIDOGLYCAN GLYCOSYLTRANSFERASE"/>
    <property type="match status" value="1"/>
</dbReference>
<dbReference type="SUPFAM" id="SSF53955">
    <property type="entry name" value="Lysozyme-like"/>
    <property type="match status" value="1"/>
</dbReference>
<dbReference type="GO" id="GO:0006508">
    <property type="term" value="P:proteolysis"/>
    <property type="evidence" value="ECO:0007669"/>
    <property type="project" value="UniProtKB-KW"/>
</dbReference>
<dbReference type="Pfam" id="PF00905">
    <property type="entry name" value="Transpeptidase"/>
    <property type="match status" value="1"/>
</dbReference>
<dbReference type="SUPFAM" id="SSF56601">
    <property type="entry name" value="beta-lactamase/transpeptidase-like"/>
    <property type="match status" value="1"/>
</dbReference>